<keyword evidence="2" id="KW-1185">Reference proteome</keyword>
<dbReference type="Proteomes" id="UP001163321">
    <property type="component" value="Chromosome 12"/>
</dbReference>
<reference evidence="1 2" key="1">
    <citation type="journal article" date="2022" name="bioRxiv">
        <title>The genome of the oomycete Peronosclerospora sorghi, a cosmopolitan pathogen of maize and sorghum, is inflated with dispersed pseudogenes.</title>
        <authorList>
            <person name="Fletcher K."/>
            <person name="Martin F."/>
            <person name="Isakeit T."/>
            <person name="Cavanaugh K."/>
            <person name="Magill C."/>
            <person name="Michelmore R."/>
        </authorList>
    </citation>
    <scope>NUCLEOTIDE SEQUENCE [LARGE SCALE GENOMIC DNA]</scope>
    <source>
        <strain evidence="1">P6</strain>
    </source>
</reference>
<protein>
    <submittedName>
        <fullName evidence="1">Uncharacterized protein</fullName>
    </submittedName>
</protein>
<dbReference type="EMBL" id="CM047591">
    <property type="protein sequence ID" value="KAI9918583.1"/>
    <property type="molecule type" value="Genomic_DNA"/>
</dbReference>
<proteinExistence type="predicted"/>
<comment type="caution">
    <text evidence="1">The sequence shown here is derived from an EMBL/GenBank/DDBJ whole genome shotgun (WGS) entry which is preliminary data.</text>
</comment>
<evidence type="ECO:0000313" key="1">
    <source>
        <dbReference type="EMBL" id="KAI9918583.1"/>
    </source>
</evidence>
<sequence>MRIDLILFLVSSAHLPAKTCLAAAAGFEPPTTAHKATFKSVDDNARSTSSEGSLRVRAPMHDEDEERLILEAVKKAASRVSQSWTTSRDQKKVLKILRLFRNEGATNSGIEVLRPKMERLVQKGMTQDRFITALKLEPEDALFASKLVLLDEFIKAFNRWKPEPQHVTIALALESSRIIEKGMTPELFATALKLDAEEALFADKLLFFDEFITAFNRVTPEPQHETVAYAFKPFLEKGMTPGSFVTALKLDPNDAQFANKLLLIDEFAFNLGKPDSQHTTIALALNPLVRKGMTPGRFVTALNLDPEDALLANKLLFLDEFVKAFNSWNPKSEHVTVARALESTPVWEARAQVLKSFLRKEVWYDYHVDTKAFNVMLKNSFTSLDELVTALQVQDNHLMSLRVLAMLERFVSLRGEAKSNAVSNSSREGMTEAVTGQSVGIDLGTKYSFVAVWHNDRVEIIDNDQGNRTTPSYVAFTDTERLIRGAASGDECREYGV</sequence>
<gene>
    <name evidence="1" type="ORF">PsorP6_011874</name>
</gene>
<evidence type="ECO:0000313" key="2">
    <source>
        <dbReference type="Proteomes" id="UP001163321"/>
    </source>
</evidence>
<name>A0ACC0WKH4_9STRA</name>
<organism evidence="1 2">
    <name type="scientific">Peronosclerospora sorghi</name>
    <dbReference type="NCBI Taxonomy" id="230839"/>
    <lineage>
        <taxon>Eukaryota</taxon>
        <taxon>Sar</taxon>
        <taxon>Stramenopiles</taxon>
        <taxon>Oomycota</taxon>
        <taxon>Peronosporomycetes</taxon>
        <taxon>Peronosporales</taxon>
        <taxon>Peronosporaceae</taxon>
        <taxon>Peronosclerospora</taxon>
    </lineage>
</organism>
<accession>A0ACC0WKH4</accession>